<comment type="catalytic activity">
    <reaction evidence="10">
        <text>GTP + succinate + CoA = succinyl-CoA + GDP + phosphate</text>
        <dbReference type="Rhea" id="RHEA:22120"/>
        <dbReference type="ChEBI" id="CHEBI:30031"/>
        <dbReference type="ChEBI" id="CHEBI:37565"/>
        <dbReference type="ChEBI" id="CHEBI:43474"/>
        <dbReference type="ChEBI" id="CHEBI:57287"/>
        <dbReference type="ChEBI" id="CHEBI:57292"/>
        <dbReference type="ChEBI" id="CHEBI:58189"/>
    </reaction>
</comment>
<dbReference type="UniPathway" id="UPA00223">
    <property type="reaction ID" value="UER00999"/>
</dbReference>
<dbReference type="GO" id="GO:0004776">
    <property type="term" value="F:succinate-CoA ligase (GDP-forming) activity"/>
    <property type="evidence" value="ECO:0007669"/>
    <property type="project" value="RHEA"/>
</dbReference>
<keyword evidence="7 10" id="KW-0460">Magnesium</keyword>
<comment type="subunit">
    <text evidence="10">Heterotetramer of two alpha and two beta subunits.</text>
</comment>
<feature type="binding site" evidence="10">
    <location>
        <position position="46"/>
    </location>
    <ligand>
        <name>ATP</name>
        <dbReference type="ChEBI" id="CHEBI:30616"/>
    </ligand>
</feature>
<feature type="binding site" evidence="10">
    <location>
        <position position="109"/>
    </location>
    <ligand>
        <name>ATP</name>
        <dbReference type="ChEBI" id="CHEBI:30616"/>
    </ligand>
</feature>
<dbReference type="GO" id="GO:0006104">
    <property type="term" value="P:succinyl-CoA metabolic process"/>
    <property type="evidence" value="ECO:0007669"/>
    <property type="project" value="TreeGrafter"/>
</dbReference>
<dbReference type="FunFam" id="3.30.1490.20:FF:000002">
    <property type="entry name" value="Succinate--CoA ligase [ADP-forming] subunit beta"/>
    <property type="match status" value="1"/>
</dbReference>
<evidence type="ECO:0000256" key="7">
    <source>
        <dbReference type="ARBA" id="ARBA00022842"/>
    </source>
</evidence>
<comment type="similarity">
    <text evidence="1 10">Belongs to the succinate/malate CoA ligase beta subunit family.</text>
</comment>
<dbReference type="NCBIfam" id="TIGR01016">
    <property type="entry name" value="sucCoAbeta"/>
    <property type="match status" value="1"/>
</dbReference>
<dbReference type="SUPFAM" id="SSF52210">
    <property type="entry name" value="Succinyl-CoA synthetase domains"/>
    <property type="match status" value="1"/>
</dbReference>
<dbReference type="GO" id="GO:0005524">
    <property type="term" value="F:ATP binding"/>
    <property type="evidence" value="ECO:0007669"/>
    <property type="project" value="UniProtKB-UniRule"/>
</dbReference>
<comment type="function">
    <text evidence="10">Succinyl-CoA synthetase functions in the citric acid cycle (TCA), coupling the hydrolysis of succinyl-CoA to the synthesis of either ATP or GTP and thus represents the only step of substrate-level phosphorylation in the TCA. The beta subunit provides nucleotide specificity of the enzyme and binds the substrate succinate, while the binding sites for coenzyme A and phosphate are found in the alpha subunit.</text>
</comment>
<dbReference type="FunFam" id="3.30.470.20:FF:000002">
    <property type="entry name" value="Succinate--CoA ligase [ADP-forming] subunit beta"/>
    <property type="match status" value="1"/>
</dbReference>
<reference evidence="13 14" key="1">
    <citation type="submission" date="2016-10" db="EMBL/GenBank/DDBJ databases">
        <title>Genome sequence of Planktotalea frisia SH6-1.</title>
        <authorList>
            <person name="Poehlein A."/>
            <person name="Bakenhus I."/>
            <person name="Voget S."/>
            <person name="Brinkhoff T."/>
            <person name="Simon M."/>
        </authorList>
    </citation>
    <scope>NUCLEOTIDE SEQUENCE [LARGE SCALE GENOMIC DNA]</scope>
    <source>
        <strain evidence="13 14">SH6-1</strain>
    </source>
</reference>
<dbReference type="STRING" id="696762.PFRI_23640"/>
<dbReference type="InterPro" id="IPR017866">
    <property type="entry name" value="Succ-CoA_synthase_bsu_CS"/>
</dbReference>
<dbReference type="GO" id="GO:0050074">
    <property type="term" value="F:malate-CoA ligase activity"/>
    <property type="evidence" value="ECO:0007669"/>
    <property type="project" value="UniProtKB-EC"/>
</dbReference>
<comment type="catalytic activity">
    <reaction evidence="8">
        <text>(S)-malate + ATP + CoA = (S)-malyl-CoA + ADP + phosphate</text>
        <dbReference type="Rhea" id="RHEA:26193"/>
        <dbReference type="ChEBI" id="CHEBI:15589"/>
        <dbReference type="ChEBI" id="CHEBI:30616"/>
        <dbReference type="ChEBI" id="CHEBI:43474"/>
        <dbReference type="ChEBI" id="CHEBI:57287"/>
        <dbReference type="ChEBI" id="CHEBI:57317"/>
        <dbReference type="ChEBI" id="CHEBI:456216"/>
        <dbReference type="EC" id="6.2.1.9"/>
    </reaction>
</comment>
<keyword evidence="5 10" id="KW-0547">Nucleotide-binding</keyword>
<dbReference type="EMBL" id="MLCB01000143">
    <property type="protein sequence ID" value="OJI93464.1"/>
    <property type="molecule type" value="Genomic_DNA"/>
</dbReference>
<feature type="domain" description="ATP-citrate synthase/succinyl-CoA ligase C-terminal" evidence="11">
    <location>
        <begin position="273"/>
        <end position="392"/>
    </location>
</feature>
<comment type="caution">
    <text evidence="13">The sequence shown here is derived from an EMBL/GenBank/DDBJ whole genome shotgun (WGS) entry which is preliminary data.</text>
</comment>
<evidence type="ECO:0000259" key="12">
    <source>
        <dbReference type="Pfam" id="PF08442"/>
    </source>
</evidence>
<dbReference type="InterPro" id="IPR013815">
    <property type="entry name" value="ATP_grasp_subdomain_1"/>
</dbReference>
<evidence type="ECO:0000313" key="13">
    <source>
        <dbReference type="EMBL" id="OJI93464.1"/>
    </source>
</evidence>
<comment type="catalytic activity">
    <reaction evidence="10">
        <text>succinate + ATP + CoA = succinyl-CoA + ADP + phosphate</text>
        <dbReference type="Rhea" id="RHEA:17661"/>
        <dbReference type="ChEBI" id="CHEBI:30031"/>
        <dbReference type="ChEBI" id="CHEBI:30616"/>
        <dbReference type="ChEBI" id="CHEBI:43474"/>
        <dbReference type="ChEBI" id="CHEBI:57287"/>
        <dbReference type="ChEBI" id="CHEBI:57292"/>
        <dbReference type="ChEBI" id="CHEBI:456216"/>
        <dbReference type="EC" id="6.2.1.5"/>
    </reaction>
</comment>
<dbReference type="Proteomes" id="UP000184514">
    <property type="component" value="Unassembled WGS sequence"/>
</dbReference>
<dbReference type="AlphaFoldDB" id="A0A1L9NWB5"/>
<dbReference type="RefSeq" id="WP_072630916.1">
    <property type="nucleotide sequence ID" value="NZ_JABBAN010000117.1"/>
</dbReference>
<evidence type="ECO:0000313" key="14">
    <source>
        <dbReference type="Proteomes" id="UP000184514"/>
    </source>
</evidence>
<feature type="binding site" evidence="10">
    <location>
        <position position="275"/>
    </location>
    <ligand>
        <name>substrate</name>
        <note>ligand shared with subunit alpha</note>
    </ligand>
</feature>
<evidence type="ECO:0000256" key="6">
    <source>
        <dbReference type="ARBA" id="ARBA00022840"/>
    </source>
</evidence>
<accession>A0A1L9NWB5</accession>
<dbReference type="SUPFAM" id="SSF56059">
    <property type="entry name" value="Glutathione synthetase ATP-binding domain-like"/>
    <property type="match status" value="1"/>
</dbReference>
<keyword evidence="2 10" id="KW-0816">Tricarboxylic acid cycle</keyword>
<dbReference type="Gene3D" id="3.40.50.261">
    <property type="entry name" value="Succinyl-CoA synthetase domains"/>
    <property type="match status" value="1"/>
</dbReference>
<dbReference type="PIRSF" id="PIRSF001554">
    <property type="entry name" value="SucCS_beta"/>
    <property type="match status" value="1"/>
</dbReference>
<evidence type="ECO:0000256" key="10">
    <source>
        <dbReference type="HAMAP-Rule" id="MF_00558"/>
    </source>
</evidence>
<feature type="binding site" evidence="10">
    <location>
        <begin position="332"/>
        <end position="334"/>
    </location>
    <ligand>
        <name>substrate</name>
        <note>ligand shared with subunit alpha</note>
    </ligand>
</feature>
<evidence type="ECO:0000256" key="5">
    <source>
        <dbReference type="ARBA" id="ARBA00022741"/>
    </source>
</evidence>
<keyword evidence="14" id="KW-1185">Reference proteome</keyword>
<dbReference type="GO" id="GO:0042709">
    <property type="term" value="C:succinate-CoA ligase complex"/>
    <property type="evidence" value="ECO:0007669"/>
    <property type="project" value="UniProtKB-ARBA"/>
</dbReference>
<evidence type="ECO:0000256" key="9">
    <source>
        <dbReference type="ARBA" id="ARBA00060690"/>
    </source>
</evidence>
<dbReference type="InterPro" id="IPR005809">
    <property type="entry name" value="Succ_CoA_ligase-like_bsu"/>
</dbReference>
<feature type="binding site" evidence="10">
    <location>
        <position position="224"/>
    </location>
    <ligand>
        <name>Mg(2+)</name>
        <dbReference type="ChEBI" id="CHEBI:18420"/>
    </ligand>
</feature>
<dbReference type="Pfam" id="PF00549">
    <property type="entry name" value="Ligase_CoA"/>
    <property type="match status" value="1"/>
</dbReference>
<dbReference type="NCBIfam" id="NF001913">
    <property type="entry name" value="PRK00696.1"/>
    <property type="match status" value="1"/>
</dbReference>
<keyword evidence="4 10" id="KW-0479">Metal-binding</keyword>
<feature type="binding site" evidence="10">
    <location>
        <position position="209"/>
    </location>
    <ligand>
        <name>Mg(2+)</name>
        <dbReference type="ChEBI" id="CHEBI:18420"/>
    </ligand>
</feature>
<name>A0A1L9NWB5_9RHOB</name>
<dbReference type="InterPro" id="IPR013650">
    <property type="entry name" value="ATP-grasp_succ-CoA_synth-type"/>
</dbReference>
<gene>
    <name evidence="10 13" type="primary">sucC</name>
    <name evidence="13" type="ORF">PFRI_23640</name>
</gene>
<evidence type="ECO:0000256" key="8">
    <source>
        <dbReference type="ARBA" id="ARBA00052241"/>
    </source>
</evidence>
<dbReference type="InterPro" id="IPR005811">
    <property type="entry name" value="SUCC_ACL_C"/>
</dbReference>
<dbReference type="GO" id="GO:0006099">
    <property type="term" value="P:tricarboxylic acid cycle"/>
    <property type="evidence" value="ECO:0007669"/>
    <property type="project" value="UniProtKB-UniRule"/>
</dbReference>
<evidence type="ECO:0000256" key="1">
    <source>
        <dbReference type="ARBA" id="ARBA00009182"/>
    </source>
</evidence>
<evidence type="ECO:0000256" key="2">
    <source>
        <dbReference type="ARBA" id="ARBA00022532"/>
    </source>
</evidence>
<dbReference type="Gene3D" id="3.30.1490.20">
    <property type="entry name" value="ATP-grasp fold, A domain"/>
    <property type="match status" value="1"/>
</dbReference>
<dbReference type="GO" id="GO:0004775">
    <property type="term" value="F:succinate-CoA ligase (ADP-forming) activity"/>
    <property type="evidence" value="ECO:0007669"/>
    <property type="project" value="UniProtKB-UniRule"/>
</dbReference>
<dbReference type="EC" id="6.2.1.5" evidence="10"/>
<sequence>MNIHEYQAKALLASYGAPISDGRAVLKAEDAKTAAGEMDGPLWVVKAQIHAGGRGKGTFKEADAGEKGGVRLAFSATEAAEEAKKMLGRTLVTHQTGPAGKQVNRIYIEDGSDIETELYLALLVDRQTSRISFVCSTEGGMDIEEVAASTPEKIISFSVDPATGYQAFHGRRIAFELGLKGAQVKQCVKLMGQLYQAFVEKDMEQLEINPLIVLEGSGDLKVLDAKVGFDGNALYRHADIMALRDETEEDSKELEASKYDLNYIALDGEIGCMVNGAGLAMATMDIIKLYGAEPANFLDVGGGATKEKVTEAFKIITSDPQVKGILVNIFGGIMRCDVIAEGVVAAVKEVGLKVPLVVRLEGTNVEEGKAIINNSDVDVIAADNLKDGAQKIVKAVKG</sequence>
<dbReference type="GO" id="GO:0000287">
    <property type="term" value="F:magnesium ion binding"/>
    <property type="evidence" value="ECO:0007669"/>
    <property type="project" value="UniProtKB-UniRule"/>
</dbReference>
<dbReference type="PANTHER" id="PTHR11815:SF10">
    <property type="entry name" value="SUCCINATE--COA LIGASE [GDP-FORMING] SUBUNIT BETA, MITOCHONDRIAL"/>
    <property type="match status" value="1"/>
</dbReference>
<dbReference type="Pfam" id="PF08442">
    <property type="entry name" value="ATP-grasp_2"/>
    <property type="match status" value="1"/>
</dbReference>
<evidence type="ECO:0000259" key="11">
    <source>
        <dbReference type="Pfam" id="PF00549"/>
    </source>
</evidence>
<organism evidence="13 14">
    <name type="scientific">Planktotalea frisia</name>
    <dbReference type="NCBI Taxonomy" id="696762"/>
    <lineage>
        <taxon>Bacteria</taxon>
        <taxon>Pseudomonadati</taxon>
        <taxon>Pseudomonadota</taxon>
        <taxon>Alphaproteobacteria</taxon>
        <taxon>Rhodobacterales</taxon>
        <taxon>Paracoccaceae</taxon>
        <taxon>Planktotalea</taxon>
    </lineage>
</organism>
<dbReference type="FunFam" id="3.40.50.261:FF:000001">
    <property type="entry name" value="Succinate--CoA ligase [ADP-forming] subunit beta"/>
    <property type="match status" value="1"/>
</dbReference>
<feature type="binding site" evidence="10">
    <location>
        <begin position="53"/>
        <end position="55"/>
    </location>
    <ligand>
        <name>ATP</name>
        <dbReference type="ChEBI" id="CHEBI:30616"/>
    </ligand>
</feature>
<dbReference type="Gene3D" id="3.30.470.20">
    <property type="entry name" value="ATP-grasp fold, B domain"/>
    <property type="match status" value="1"/>
</dbReference>
<keyword evidence="6 10" id="KW-0067">ATP-binding</keyword>
<comment type="pathway">
    <text evidence="9">One-carbon metabolism; formaldehyde assimilation via serine pathway.</text>
</comment>
<feature type="binding site" evidence="10">
    <location>
        <position position="112"/>
    </location>
    <ligand>
        <name>ATP</name>
        <dbReference type="ChEBI" id="CHEBI:30616"/>
    </ligand>
</feature>
<proteinExistence type="inferred from homology"/>
<dbReference type="PROSITE" id="PS01217">
    <property type="entry name" value="SUCCINYL_COA_LIG_3"/>
    <property type="match status" value="1"/>
</dbReference>
<evidence type="ECO:0000256" key="4">
    <source>
        <dbReference type="ARBA" id="ARBA00022723"/>
    </source>
</evidence>
<dbReference type="InterPro" id="IPR016102">
    <property type="entry name" value="Succinyl-CoA_synth-like"/>
</dbReference>
<protein>
    <recommendedName>
        <fullName evidence="10">Succinate--CoA ligase [ADP-forming] subunit beta</fullName>
        <ecNumber evidence="10">6.2.1.5</ecNumber>
    </recommendedName>
    <alternativeName>
        <fullName evidence="10">Succinyl-CoA synthetase subunit beta</fullName>
        <shortName evidence="10">SCS-beta</shortName>
    </alternativeName>
</protein>
<comment type="cofactor">
    <cofactor evidence="10">
        <name>Mg(2+)</name>
        <dbReference type="ChEBI" id="CHEBI:18420"/>
    </cofactor>
    <text evidence="10">Binds 1 Mg(2+) ion per subunit.</text>
</comment>
<dbReference type="PANTHER" id="PTHR11815">
    <property type="entry name" value="SUCCINYL-COA SYNTHETASE BETA CHAIN"/>
    <property type="match status" value="1"/>
</dbReference>
<keyword evidence="3 10" id="KW-0436">Ligase</keyword>
<comment type="pathway">
    <text evidence="10">Carbohydrate metabolism; tricarboxylic acid cycle; succinate from succinyl-CoA (ligase route): step 1/1.</text>
</comment>
<dbReference type="HAMAP" id="MF_00558">
    <property type="entry name" value="Succ_CoA_beta"/>
    <property type="match status" value="1"/>
</dbReference>
<evidence type="ECO:0000256" key="3">
    <source>
        <dbReference type="ARBA" id="ARBA00022598"/>
    </source>
</evidence>
<feature type="domain" description="ATP-grasp fold succinyl-CoA synthetase-type" evidence="12">
    <location>
        <begin position="2"/>
        <end position="212"/>
    </location>
</feature>
<feature type="binding site" evidence="10">
    <location>
        <position position="117"/>
    </location>
    <ligand>
        <name>ATP</name>
        <dbReference type="ChEBI" id="CHEBI:30616"/>
    </ligand>
</feature>
<dbReference type="OrthoDB" id="9802602at2"/>
<dbReference type="GO" id="GO:0005829">
    <property type="term" value="C:cytosol"/>
    <property type="evidence" value="ECO:0007669"/>
    <property type="project" value="TreeGrafter"/>
</dbReference>